<evidence type="ECO:0008006" key="3">
    <source>
        <dbReference type="Google" id="ProtNLM"/>
    </source>
</evidence>
<comment type="caution">
    <text evidence="1">The sequence shown here is derived from an EMBL/GenBank/DDBJ whole genome shotgun (WGS) entry which is preliminary data.</text>
</comment>
<proteinExistence type="predicted"/>
<accession>A0A370B7Z5</accession>
<evidence type="ECO:0000313" key="2">
    <source>
        <dbReference type="Proteomes" id="UP000253741"/>
    </source>
</evidence>
<name>A0A370B7Z5_9ACTN</name>
<dbReference type="OrthoDB" id="4321110at2"/>
<reference evidence="1 2" key="1">
    <citation type="submission" date="2018-07" db="EMBL/GenBank/DDBJ databases">
        <title>Streptomyces species from bats.</title>
        <authorList>
            <person name="Dunlap C."/>
        </authorList>
    </citation>
    <scope>NUCLEOTIDE SEQUENCE [LARGE SCALE GENOMIC DNA]</scope>
    <source>
        <strain evidence="1 2">AC230</strain>
    </source>
</reference>
<dbReference type="EMBL" id="QQNA01000140">
    <property type="protein sequence ID" value="RDG36772.1"/>
    <property type="molecule type" value="Genomic_DNA"/>
</dbReference>
<evidence type="ECO:0000313" key="1">
    <source>
        <dbReference type="EMBL" id="RDG36772.1"/>
    </source>
</evidence>
<protein>
    <recommendedName>
        <fullName evidence="3">Secreted protein</fullName>
    </recommendedName>
</protein>
<dbReference type="AlphaFoldDB" id="A0A370B7Z5"/>
<organism evidence="1 2">
    <name type="scientific">Streptomyces corynorhini</name>
    <dbReference type="NCBI Taxonomy" id="2282652"/>
    <lineage>
        <taxon>Bacteria</taxon>
        <taxon>Bacillati</taxon>
        <taxon>Actinomycetota</taxon>
        <taxon>Actinomycetes</taxon>
        <taxon>Kitasatosporales</taxon>
        <taxon>Streptomycetaceae</taxon>
        <taxon>Streptomyces</taxon>
    </lineage>
</organism>
<gene>
    <name evidence="1" type="ORF">DVH02_18275</name>
</gene>
<keyword evidence="2" id="KW-1185">Reference proteome</keyword>
<dbReference type="Proteomes" id="UP000253741">
    <property type="component" value="Unassembled WGS sequence"/>
</dbReference>
<sequence>MGTVAGSSGEAGVKTGARAGAGAGVVAAGKGALAYGFAILIAAGALVADPGAPAARAASVCSGRPLRTVPFSTGEVRVYKGRDYACAVTVAKKPGKKRSMSISLQSRGGNPVLDRGQFTRQAGPVTVHALNRCVRATGSVSGTSVSTGWILC</sequence>